<feature type="region of interest" description="Disordered" evidence="5">
    <location>
        <begin position="283"/>
        <end position="317"/>
    </location>
</feature>
<evidence type="ECO:0000313" key="9">
    <source>
        <dbReference type="Proteomes" id="UP001356427"/>
    </source>
</evidence>
<dbReference type="SUPFAM" id="SSF144091">
    <property type="entry name" value="Rhomboid-like"/>
    <property type="match status" value="1"/>
</dbReference>
<dbReference type="Pfam" id="PF00627">
    <property type="entry name" value="UBA"/>
    <property type="match status" value="1"/>
</dbReference>
<dbReference type="SUPFAM" id="SSF46934">
    <property type="entry name" value="UBA-like"/>
    <property type="match status" value="1"/>
</dbReference>
<feature type="transmembrane region" description="Helical" evidence="6">
    <location>
        <begin position="162"/>
        <end position="186"/>
    </location>
</feature>
<gene>
    <name evidence="8" type="ORF">J4Q44_G00050750</name>
</gene>
<keyword evidence="3 6" id="KW-1133">Transmembrane helix</keyword>
<dbReference type="InterPro" id="IPR009060">
    <property type="entry name" value="UBA-like_sf"/>
</dbReference>
<dbReference type="InterPro" id="IPR015940">
    <property type="entry name" value="UBA"/>
</dbReference>
<evidence type="ECO:0000256" key="5">
    <source>
        <dbReference type="SAM" id="MobiDB-lite"/>
    </source>
</evidence>
<dbReference type="SMART" id="SM00165">
    <property type="entry name" value="UBA"/>
    <property type="match status" value="1"/>
</dbReference>
<name>A0AAN8MFF7_9TELE</name>
<evidence type="ECO:0000256" key="1">
    <source>
        <dbReference type="ARBA" id="ARBA00004141"/>
    </source>
</evidence>
<keyword evidence="2 6" id="KW-0812">Transmembrane</keyword>
<feature type="transmembrane region" description="Helical" evidence="6">
    <location>
        <begin position="91"/>
        <end position="110"/>
    </location>
</feature>
<proteinExistence type="predicted"/>
<feature type="transmembrane region" description="Helical" evidence="6">
    <location>
        <begin position="122"/>
        <end position="141"/>
    </location>
</feature>
<keyword evidence="9" id="KW-1185">Reference proteome</keyword>
<dbReference type="CDD" id="cd14305">
    <property type="entry name" value="UBA_UBAC2"/>
    <property type="match status" value="1"/>
</dbReference>
<reference evidence="8 9" key="1">
    <citation type="submission" date="2021-04" db="EMBL/GenBank/DDBJ databases">
        <authorList>
            <person name="De Guttry C."/>
            <person name="Zahm M."/>
            <person name="Klopp C."/>
            <person name="Cabau C."/>
            <person name="Louis A."/>
            <person name="Berthelot C."/>
            <person name="Parey E."/>
            <person name="Roest Crollius H."/>
            <person name="Montfort J."/>
            <person name="Robinson-Rechavi M."/>
            <person name="Bucao C."/>
            <person name="Bouchez O."/>
            <person name="Gislard M."/>
            <person name="Lluch J."/>
            <person name="Milhes M."/>
            <person name="Lampietro C."/>
            <person name="Lopez Roques C."/>
            <person name="Donnadieu C."/>
            <person name="Braasch I."/>
            <person name="Desvignes T."/>
            <person name="Postlethwait J."/>
            <person name="Bobe J."/>
            <person name="Wedekind C."/>
            <person name="Guiguen Y."/>
        </authorList>
    </citation>
    <scope>NUCLEOTIDE SEQUENCE [LARGE SCALE GENOMIC DNA]</scope>
    <source>
        <strain evidence="8">Cs_M1</strain>
        <tissue evidence="8">Blood</tissue>
    </source>
</reference>
<comment type="caution">
    <text evidence="8">The sequence shown here is derived from an EMBL/GenBank/DDBJ whole genome shotgun (WGS) entry which is preliminary data.</text>
</comment>
<evidence type="ECO:0000256" key="2">
    <source>
        <dbReference type="ARBA" id="ARBA00022692"/>
    </source>
</evidence>
<protein>
    <recommendedName>
        <fullName evidence="7">UBA domain-containing protein</fullName>
    </recommendedName>
</protein>
<keyword evidence="4 6" id="KW-0472">Membrane</keyword>
<evidence type="ECO:0000256" key="4">
    <source>
        <dbReference type="ARBA" id="ARBA00023136"/>
    </source>
</evidence>
<evidence type="ECO:0000313" key="8">
    <source>
        <dbReference type="EMBL" id="KAK6325733.1"/>
    </source>
</evidence>
<feature type="transmembrane region" description="Helical" evidence="6">
    <location>
        <begin position="15"/>
        <end position="33"/>
    </location>
</feature>
<dbReference type="Proteomes" id="UP001356427">
    <property type="component" value="Unassembled WGS sequence"/>
</dbReference>
<feature type="domain" description="UBA" evidence="7">
    <location>
        <begin position="319"/>
        <end position="359"/>
    </location>
</feature>
<comment type="subcellular location">
    <subcellularLocation>
        <location evidence="1">Membrane</location>
        <topology evidence="1">Multi-pass membrane protein</topology>
    </subcellularLocation>
</comment>
<organism evidence="8 9">
    <name type="scientific">Coregonus suidteri</name>
    <dbReference type="NCBI Taxonomy" id="861788"/>
    <lineage>
        <taxon>Eukaryota</taxon>
        <taxon>Metazoa</taxon>
        <taxon>Chordata</taxon>
        <taxon>Craniata</taxon>
        <taxon>Vertebrata</taxon>
        <taxon>Euteleostomi</taxon>
        <taxon>Actinopterygii</taxon>
        <taxon>Neopterygii</taxon>
        <taxon>Teleostei</taxon>
        <taxon>Protacanthopterygii</taxon>
        <taxon>Salmoniformes</taxon>
        <taxon>Salmonidae</taxon>
        <taxon>Coregoninae</taxon>
        <taxon>Coregonus</taxon>
    </lineage>
</organism>
<feature type="compositionally biased region" description="Pro residues" evidence="5">
    <location>
        <begin position="291"/>
        <end position="301"/>
    </location>
</feature>
<dbReference type="PROSITE" id="PS50030">
    <property type="entry name" value="UBA"/>
    <property type="match status" value="1"/>
</dbReference>
<feature type="compositionally biased region" description="Low complexity" evidence="5">
    <location>
        <begin position="302"/>
        <end position="317"/>
    </location>
</feature>
<dbReference type="AlphaFoldDB" id="A0AAN8MFF7"/>
<dbReference type="Gene3D" id="1.20.1540.10">
    <property type="entry name" value="Rhomboid-like"/>
    <property type="match status" value="1"/>
</dbReference>
<dbReference type="EMBL" id="JAGTTL010000003">
    <property type="protein sequence ID" value="KAK6325733.1"/>
    <property type="molecule type" value="Genomic_DNA"/>
</dbReference>
<evidence type="ECO:0000256" key="6">
    <source>
        <dbReference type="SAM" id="Phobius"/>
    </source>
</evidence>
<dbReference type="GO" id="GO:0004252">
    <property type="term" value="F:serine-type endopeptidase activity"/>
    <property type="evidence" value="ECO:0007669"/>
    <property type="project" value="TreeGrafter"/>
</dbReference>
<accession>A0AAN8MFF7</accession>
<dbReference type="PANTHER" id="PTHR43066">
    <property type="entry name" value="RHOMBOID-RELATED PROTEIN"/>
    <property type="match status" value="1"/>
</dbReference>
<dbReference type="InterPro" id="IPR041928">
    <property type="entry name" value="UBA_UBAC2"/>
</dbReference>
<dbReference type="Gene3D" id="1.10.8.10">
    <property type="entry name" value="DNA helicase RuvA subunit, C-terminal domain"/>
    <property type="match status" value="1"/>
</dbReference>
<dbReference type="PANTHER" id="PTHR43066:SF21">
    <property type="entry name" value="UBIQUITIN-ASSOCIATED DOMAIN-CONTAINING PROTEIN 2"/>
    <property type="match status" value="1"/>
</dbReference>
<dbReference type="GO" id="GO:0016020">
    <property type="term" value="C:membrane"/>
    <property type="evidence" value="ECO:0007669"/>
    <property type="project" value="UniProtKB-SubCell"/>
</dbReference>
<evidence type="ECO:0000259" key="7">
    <source>
        <dbReference type="PROSITE" id="PS50030"/>
    </source>
</evidence>
<dbReference type="InterPro" id="IPR035952">
    <property type="entry name" value="Rhomboid-like_sf"/>
</dbReference>
<sequence>MFTTTGSRGLDKAPLSKGLLLVLSGLTVVLTLLPQYHHLFTYSLQAITQQQQVWRLVCGRLICLDLKDTFCNSLLIYNFRIFERRFGSRKFASFLFGTWVLTALMDFLLAEAFHYLFDYQVAELPAGLLGPVFSLFVPFYSSIPKVPVTQLLGQISITNKSLVYIVGLQLLTSSPYMWLVALSGLISGKLYHSNALRVQRLLFLPRWLSRVGAFLLEPLFSGLPPPNDTPLGMGATLDIQRQQRMDLHDQQMLLAQFNQARRNHRPPQDGLMNWNRFFPSLRHRGQNFAPEPQPHPSPQQPHPSLTALAPTAPPLDNTPVAEEQVARLMEMGFSRIDAQDALRASNNDINVATNFLLQHLG</sequence>
<evidence type="ECO:0000256" key="3">
    <source>
        <dbReference type="ARBA" id="ARBA00022989"/>
    </source>
</evidence>